<feature type="non-terminal residue" evidence="1">
    <location>
        <position position="1"/>
    </location>
</feature>
<reference evidence="1" key="1">
    <citation type="submission" date="2024-09" db="EMBL/GenBank/DDBJ databases">
        <title>Black Yeasts Isolated from many extreme environments.</title>
        <authorList>
            <person name="Coleine C."/>
            <person name="Stajich J.E."/>
            <person name="Selbmann L."/>
        </authorList>
    </citation>
    <scope>NUCLEOTIDE SEQUENCE</scope>
    <source>
        <strain evidence="1">CCFEE 5737</strain>
    </source>
</reference>
<organism evidence="1 2">
    <name type="scientific">Coniosporium uncinatum</name>
    <dbReference type="NCBI Taxonomy" id="93489"/>
    <lineage>
        <taxon>Eukaryota</taxon>
        <taxon>Fungi</taxon>
        <taxon>Dikarya</taxon>
        <taxon>Ascomycota</taxon>
        <taxon>Pezizomycotina</taxon>
        <taxon>Dothideomycetes</taxon>
        <taxon>Dothideomycetes incertae sedis</taxon>
        <taxon>Coniosporium</taxon>
    </lineage>
</organism>
<gene>
    <name evidence="1" type="ORF">LTS18_002272</name>
</gene>
<keyword evidence="2" id="KW-1185">Reference proteome</keyword>
<comment type="caution">
    <text evidence="1">The sequence shown here is derived from an EMBL/GenBank/DDBJ whole genome shotgun (WGS) entry which is preliminary data.</text>
</comment>
<accession>A0ACC3DE54</accession>
<dbReference type="EMBL" id="JAWDJW010006142">
    <property type="protein sequence ID" value="KAK3065888.1"/>
    <property type="molecule type" value="Genomic_DNA"/>
</dbReference>
<sequence length="58" mass="5837">LADNHADQSHGGELVSQGSPVKKDSATLAEALRKAAGALDALAARAGEHTSSAEAQQK</sequence>
<evidence type="ECO:0000313" key="2">
    <source>
        <dbReference type="Proteomes" id="UP001186974"/>
    </source>
</evidence>
<name>A0ACC3DE54_9PEZI</name>
<dbReference type="Proteomes" id="UP001186974">
    <property type="component" value="Unassembled WGS sequence"/>
</dbReference>
<feature type="non-terminal residue" evidence="1">
    <location>
        <position position="58"/>
    </location>
</feature>
<proteinExistence type="predicted"/>
<evidence type="ECO:0000313" key="1">
    <source>
        <dbReference type="EMBL" id="KAK3065888.1"/>
    </source>
</evidence>
<protein>
    <submittedName>
        <fullName evidence="1">Uncharacterized protein</fullName>
    </submittedName>
</protein>